<evidence type="ECO:0000256" key="1">
    <source>
        <dbReference type="SAM" id="MobiDB-lite"/>
    </source>
</evidence>
<dbReference type="EMBL" id="LSRX01000442">
    <property type="protein sequence ID" value="OLP97228.1"/>
    <property type="molecule type" value="Genomic_DNA"/>
</dbReference>
<reference evidence="2 3" key="1">
    <citation type="submission" date="2016-02" db="EMBL/GenBank/DDBJ databases">
        <title>Genome analysis of coral dinoflagellate symbionts highlights evolutionary adaptations to a symbiotic lifestyle.</title>
        <authorList>
            <person name="Aranda M."/>
            <person name="Li Y."/>
            <person name="Liew Y.J."/>
            <person name="Baumgarten S."/>
            <person name="Simakov O."/>
            <person name="Wilson M."/>
            <person name="Piel J."/>
            <person name="Ashoor H."/>
            <person name="Bougouffa S."/>
            <person name="Bajic V.B."/>
            <person name="Ryu T."/>
            <person name="Ravasi T."/>
            <person name="Bayer T."/>
            <person name="Micklem G."/>
            <person name="Kim H."/>
            <person name="Bhak J."/>
            <person name="Lajeunesse T.C."/>
            <person name="Voolstra C.R."/>
        </authorList>
    </citation>
    <scope>NUCLEOTIDE SEQUENCE [LARGE SCALE GENOMIC DNA]</scope>
    <source>
        <strain evidence="2 3">CCMP2467</strain>
    </source>
</reference>
<name>A0A1Q9DPZ9_SYMMI</name>
<accession>A0A1Q9DPZ9</accession>
<dbReference type="OrthoDB" id="436777at2759"/>
<sequence length="507" mass="56967">MTSHPRDDMDLDDQEQLFFRHLGPLSGVRRDPSRADSSRPLQNLGAAKRPRVEGPERNKGKGGKGKGKSKGKGGSPPPPGPAPTQALYPAARMWAYSNGSGEGQTQSTPWTTDSHGHQEWMEERMDRLTQMVLRQEQTLSALRQDLMLYLLVRSGEQGMIPILCQAAEKWRAIKEETPEKLGYSLKLAMFKQLMITLQERLTETSKSQQAMDHAKSLNWVDPEGCWRILKWNGTKQNLEIDTAVQPTSTENLLTQIVQVRKAITETSLIRFKSIRRLTEGVQTEWVTFQIFISLRQEGAPIWSSLTSWIGQAAFHTIGCRLRRDRPQYDALAARDNLYLQRVIDQWHLQVKGVISCEMFGPYKTVIILSMYRCHSNPAALRQIARNGALPDGTPRRGSSEQILRTAAKRQWDVAGYSNLTRDEVEKAIFLGAGKRVTRPVGNALCDASATAKVEIGSEEPQQSKAKAVAQRHASPSTSKQKKEMKEVKGAWGHVVDALRSERPRPAW</sequence>
<proteinExistence type="predicted"/>
<protein>
    <submittedName>
        <fullName evidence="2">Uncharacterized protein</fullName>
    </submittedName>
</protein>
<feature type="compositionally biased region" description="Basic and acidic residues" evidence="1">
    <location>
        <begin position="28"/>
        <end position="37"/>
    </location>
</feature>
<organism evidence="2 3">
    <name type="scientific">Symbiodinium microadriaticum</name>
    <name type="common">Dinoflagellate</name>
    <name type="synonym">Zooxanthella microadriatica</name>
    <dbReference type="NCBI Taxonomy" id="2951"/>
    <lineage>
        <taxon>Eukaryota</taxon>
        <taxon>Sar</taxon>
        <taxon>Alveolata</taxon>
        <taxon>Dinophyceae</taxon>
        <taxon>Suessiales</taxon>
        <taxon>Symbiodiniaceae</taxon>
        <taxon>Symbiodinium</taxon>
    </lineage>
</organism>
<evidence type="ECO:0000313" key="3">
    <source>
        <dbReference type="Proteomes" id="UP000186817"/>
    </source>
</evidence>
<gene>
    <name evidence="2" type="ORF">AK812_SmicGene20485</name>
</gene>
<evidence type="ECO:0000313" key="2">
    <source>
        <dbReference type="EMBL" id="OLP97228.1"/>
    </source>
</evidence>
<feature type="compositionally biased region" description="Basic and acidic residues" evidence="1">
    <location>
        <begin position="50"/>
        <end position="59"/>
    </location>
</feature>
<keyword evidence="3" id="KW-1185">Reference proteome</keyword>
<feature type="region of interest" description="Disordered" evidence="1">
    <location>
        <begin position="455"/>
        <end position="490"/>
    </location>
</feature>
<feature type="region of interest" description="Disordered" evidence="1">
    <location>
        <begin position="1"/>
        <end position="86"/>
    </location>
</feature>
<feature type="compositionally biased region" description="Basic residues" evidence="1">
    <location>
        <begin position="60"/>
        <end position="71"/>
    </location>
</feature>
<dbReference type="AlphaFoldDB" id="A0A1Q9DPZ9"/>
<comment type="caution">
    <text evidence="2">The sequence shown here is derived from an EMBL/GenBank/DDBJ whole genome shotgun (WGS) entry which is preliminary data.</text>
</comment>
<dbReference type="Proteomes" id="UP000186817">
    <property type="component" value="Unassembled WGS sequence"/>
</dbReference>